<dbReference type="RefSeq" id="WP_102635318.1">
    <property type="nucleotide sequence ID" value="NZ_CADIJZ010000027.1"/>
</dbReference>
<evidence type="ECO:0000313" key="4">
    <source>
        <dbReference type="Proteomes" id="UP000494205"/>
    </source>
</evidence>
<name>A0A2N7W9C6_9BURK</name>
<gene>
    <name evidence="2" type="ORF">C0Z16_28065</name>
    <name evidence="1" type="ORF">LMG27174_05791</name>
</gene>
<reference evidence="1 4" key="2">
    <citation type="submission" date="2020-04" db="EMBL/GenBank/DDBJ databases">
        <authorList>
            <person name="De Canck E."/>
        </authorList>
    </citation>
    <scope>NUCLEOTIDE SEQUENCE [LARGE SCALE GENOMIC DNA]</scope>
    <source>
        <strain evidence="1 4">LMG 27174</strain>
    </source>
</reference>
<evidence type="ECO:0000313" key="1">
    <source>
        <dbReference type="EMBL" id="CAB3730934.1"/>
    </source>
</evidence>
<accession>A0A2N7W9C6</accession>
<sequence>MNPPNYQWQPNYGQKVTFSTYSVTSMVIAAWGEEWGERDTVYEWSNGRYMEDSLKGPYAVSGE</sequence>
<evidence type="ECO:0000313" key="2">
    <source>
        <dbReference type="EMBL" id="PMS25992.1"/>
    </source>
</evidence>
<proteinExistence type="predicted"/>
<dbReference type="AlphaFoldDB" id="A0A2N7W9C6"/>
<protein>
    <submittedName>
        <fullName evidence="1">Uncharacterized protein</fullName>
    </submittedName>
</protein>
<dbReference type="OrthoDB" id="9853053at2"/>
<dbReference type="Proteomes" id="UP000494205">
    <property type="component" value="Unassembled WGS sequence"/>
</dbReference>
<dbReference type="Proteomes" id="UP000235659">
    <property type="component" value="Unassembled WGS sequence"/>
</dbReference>
<dbReference type="EMBL" id="CADIJZ010000027">
    <property type="protein sequence ID" value="CAB3730934.1"/>
    <property type="molecule type" value="Genomic_DNA"/>
</dbReference>
<reference evidence="2 3" key="1">
    <citation type="submission" date="2018-01" db="EMBL/GenBank/DDBJ databases">
        <title>Whole genome analyses suggest that Burkholderia sensu lato contains two further novel genera in the rhizoxinica-symbiotica group Mycetohabitans gen. nov., and Trinickia gen. nov.: implications for the evolution of diazotrophy and nodulation in the Burkholderiaceae.</title>
        <authorList>
            <person name="Estrada-de los Santos P."/>
            <person name="Palmer M."/>
            <person name="Chavez-Ramirez B."/>
            <person name="Beukes C."/>
            <person name="Steenkamp E.T."/>
            <person name="Hirsch A.M."/>
            <person name="Manyaka P."/>
            <person name="Maluk M."/>
            <person name="Lafos M."/>
            <person name="Crook M."/>
            <person name="Gross E."/>
            <person name="Simon M.F."/>
            <person name="Bueno dos Reis Junior F."/>
            <person name="Poole P.S."/>
            <person name="Venter S.N."/>
            <person name="James E.K."/>
        </authorList>
    </citation>
    <scope>NUCLEOTIDE SEQUENCE [LARGE SCALE GENOMIC DNA]</scope>
    <source>
        <strain evidence="2 3">WSM 3937</strain>
    </source>
</reference>
<keyword evidence="3" id="KW-1185">Reference proteome</keyword>
<dbReference type="EMBL" id="PNXY01000026">
    <property type="protein sequence ID" value="PMS25992.1"/>
    <property type="molecule type" value="Genomic_DNA"/>
</dbReference>
<organism evidence="1 4">
    <name type="scientific">Paraburkholderia rhynchosiae</name>
    <dbReference type="NCBI Taxonomy" id="487049"/>
    <lineage>
        <taxon>Bacteria</taxon>
        <taxon>Pseudomonadati</taxon>
        <taxon>Pseudomonadota</taxon>
        <taxon>Betaproteobacteria</taxon>
        <taxon>Burkholderiales</taxon>
        <taxon>Burkholderiaceae</taxon>
        <taxon>Paraburkholderia</taxon>
    </lineage>
</organism>
<evidence type="ECO:0000313" key="3">
    <source>
        <dbReference type="Proteomes" id="UP000235659"/>
    </source>
</evidence>